<reference evidence="5" key="1">
    <citation type="journal article" date="2023" name="Mol. Phylogenet. Evol.">
        <title>Genome-scale phylogeny and comparative genomics of the fungal order Sordariales.</title>
        <authorList>
            <person name="Hensen N."/>
            <person name="Bonometti L."/>
            <person name="Westerberg I."/>
            <person name="Brannstrom I.O."/>
            <person name="Guillou S."/>
            <person name="Cros-Aarteil S."/>
            <person name="Calhoun S."/>
            <person name="Haridas S."/>
            <person name="Kuo A."/>
            <person name="Mondo S."/>
            <person name="Pangilinan J."/>
            <person name="Riley R."/>
            <person name="LaButti K."/>
            <person name="Andreopoulos B."/>
            <person name="Lipzen A."/>
            <person name="Chen C."/>
            <person name="Yan M."/>
            <person name="Daum C."/>
            <person name="Ng V."/>
            <person name="Clum A."/>
            <person name="Steindorff A."/>
            <person name="Ohm R.A."/>
            <person name="Martin F."/>
            <person name="Silar P."/>
            <person name="Natvig D.O."/>
            <person name="Lalanne C."/>
            <person name="Gautier V."/>
            <person name="Ament-Velasquez S.L."/>
            <person name="Kruys A."/>
            <person name="Hutchinson M.I."/>
            <person name="Powell A.J."/>
            <person name="Barry K."/>
            <person name="Miller A.N."/>
            <person name="Grigoriev I.V."/>
            <person name="Debuchy R."/>
            <person name="Gladieux P."/>
            <person name="Hiltunen Thoren M."/>
            <person name="Johannesson H."/>
        </authorList>
    </citation>
    <scope>NUCLEOTIDE SEQUENCE</scope>
    <source>
        <strain evidence="5">FGSC 1904</strain>
    </source>
</reference>
<dbReference type="PANTHER" id="PTHR13256:SF16">
    <property type="entry name" value="ALPHA_BETA-TUBULIN-N-ACETYLTRANSFERASE 9"/>
    <property type="match status" value="1"/>
</dbReference>
<evidence type="ECO:0000256" key="2">
    <source>
        <dbReference type="ARBA" id="ARBA00022679"/>
    </source>
</evidence>
<evidence type="ECO:0000313" key="5">
    <source>
        <dbReference type="EMBL" id="KAK3403565.1"/>
    </source>
</evidence>
<feature type="domain" description="N-acetyltransferase" evidence="4">
    <location>
        <begin position="13"/>
        <end position="204"/>
    </location>
</feature>
<accession>A0AAE0PP56</accession>
<gene>
    <name evidence="5" type="ORF">B0T20DRAFT_486565</name>
</gene>
<evidence type="ECO:0000259" key="4">
    <source>
        <dbReference type="Pfam" id="PF13302"/>
    </source>
</evidence>
<dbReference type="SUPFAM" id="SSF55729">
    <property type="entry name" value="Acyl-CoA N-acyltransferases (Nat)"/>
    <property type="match status" value="1"/>
</dbReference>
<dbReference type="InterPro" id="IPR016181">
    <property type="entry name" value="Acyl_CoA_acyltransferase"/>
</dbReference>
<sequence>MKLNESTAVTTTRALLVPYESRHVPTYHQWMEDPAIQAATASERLTLEEEYENQQSWRVSHDKLTFIICQPLSPSSSSSPSSSTVQAGEVDIPEKMIGDINLFLYPNDEEDAPEDECVGEVDIMIASAEHRGKGLGRAVVGGFLQYISRNLEGILREYYEGGSKQNGGNNGGKGGETVKMKMLMAKINKDNVKSIKLFKALGFEQEGEVNYFGEVKLVLRDLEGYARGNVPEGYQEVVYQREE</sequence>
<dbReference type="InterPro" id="IPR000182">
    <property type="entry name" value="GNAT_dom"/>
</dbReference>
<dbReference type="EMBL" id="JAUTDP010000001">
    <property type="protein sequence ID" value="KAK3403565.1"/>
    <property type="molecule type" value="Genomic_DNA"/>
</dbReference>
<dbReference type="Gene3D" id="3.40.630.30">
    <property type="match status" value="1"/>
</dbReference>
<dbReference type="PANTHER" id="PTHR13256">
    <property type="entry name" value="N-ACETYLTRANSFERASE 9"/>
    <property type="match status" value="1"/>
</dbReference>
<proteinExistence type="inferred from homology"/>
<name>A0AAE0PP56_SORBR</name>
<comment type="similarity">
    <text evidence="1">Belongs to the acetyltransferase family. GNAT subfamily.</text>
</comment>
<dbReference type="GO" id="GO:0008080">
    <property type="term" value="F:N-acetyltransferase activity"/>
    <property type="evidence" value="ECO:0007669"/>
    <property type="project" value="InterPro"/>
</dbReference>
<keyword evidence="2" id="KW-0808">Transferase</keyword>
<evidence type="ECO:0000256" key="3">
    <source>
        <dbReference type="ARBA" id="ARBA00023315"/>
    </source>
</evidence>
<evidence type="ECO:0000256" key="1">
    <source>
        <dbReference type="ARBA" id="ARBA00009342"/>
    </source>
</evidence>
<organism evidence="5 6">
    <name type="scientific">Sordaria brevicollis</name>
    <dbReference type="NCBI Taxonomy" id="83679"/>
    <lineage>
        <taxon>Eukaryota</taxon>
        <taxon>Fungi</taxon>
        <taxon>Dikarya</taxon>
        <taxon>Ascomycota</taxon>
        <taxon>Pezizomycotina</taxon>
        <taxon>Sordariomycetes</taxon>
        <taxon>Sordariomycetidae</taxon>
        <taxon>Sordariales</taxon>
        <taxon>Sordariaceae</taxon>
        <taxon>Sordaria</taxon>
    </lineage>
</organism>
<reference evidence="5" key="2">
    <citation type="submission" date="2023-07" db="EMBL/GenBank/DDBJ databases">
        <authorList>
            <consortium name="Lawrence Berkeley National Laboratory"/>
            <person name="Haridas S."/>
            <person name="Hensen N."/>
            <person name="Bonometti L."/>
            <person name="Westerberg I."/>
            <person name="Brannstrom I.O."/>
            <person name="Guillou S."/>
            <person name="Cros-Aarteil S."/>
            <person name="Calhoun S."/>
            <person name="Kuo A."/>
            <person name="Mondo S."/>
            <person name="Pangilinan J."/>
            <person name="Riley R."/>
            <person name="LaButti K."/>
            <person name="Andreopoulos B."/>
            <person name="Lipzen A."/>
            <person name="Chen C."/>
            <person name="Yanf M."/>
            <person name="Daum C."/>
            <person name="Ng V."/>
            <person name="Clum A."/>
            <person name="Steindorff A."/>
            <person name="Ohm R."/>
            <person name="Martin F."/>
            <person name="Silar P."/>
            <person name="Natvig D."/>
            <person name="Lalanne C."/>
            <person name="Gautier V."/>
            <person name="Ament-velasquez S.L."/>
            <person name="Kruys A."/>
            <person name="Hutchinson M.I."/>
            <person name="Powell A.J."/>
            <person name="Barry K."/>
            <person name="Miller A.N."/>
            <person name="Grigoriev I.V."/>
            <person name="Debuchy R."/>
            <person name="Gladieux P."/>
            <person name="Thoren M.H."/>
            <person name="Johannesson H."/>
        </authorList>
    </citation>
    <scope>NUCLEOTIDE SEQUENCE</scope>
    <source>
        <strain evidence="5">FGSC 1904</strain>
    </source>
</reference>
<keyword evidence="6" id="KW-1185">Reference proteome</keyword>
<dbReference type="Proteomes" id="UP001281003">
    <property type="component" value="Unassembled WGS sequence"/>
</dbReference>
<dbReference type="InterPro" id="IPR039135">
    <property type="entry name" value="NAT9-like"/>
</dbReference>
<evidence type="ECO:0000313" key="6">
    <source>
        <dbReference type="Proteomes" id="UP001281003"/>
    </source>
</evidence>
<protein>
    <submittedName>
        <fullName evidence="5">GNAT domain-containing protein</fullName>
    </submittedName>
</protein>
<dbReference type="Pfam" id="PF13302">
    <property type="entry name" value="Acetyltransf_3"/>
    <property type="match status" value="1"/>
</dbReference>
<dbReference type="AlphaFoldDB" id="A0AAE0PP56"/>
<comment type="caution">
    <text evidence="5">The sequence shown here is derived from an EMBL/GenBank/DDBJ whole genome shotgun (WGS) entry which is preliminary data.</text>
</comment>
<keyword evidence="3" id="KW-0012">Acyltransferase</keyword>